<dbReference type="RefSeq" id="WP_023176428.1">
    <property type="nucleotide sequence ID" value="NZ_WNJQ01000014.1"/>
</dbReference>
<dbReference type="Proteomes" id="UP000638836">
    <property type="component" value="Unassembled WGS sequence"/>
</dbReference>
<evidence type="ECO:0000313" key="2">
    <source>
        <dbReference type="EMBL" id="MBC9826245.1"/>
    </source>
</evidence>
<feature type="transmembrane region" description="Helical" evidence="1">
    <location>
        <begin position="72"/>
        <end position="89"/>
    </location>
</feature>
<keyword evidence="3" id="KW-1185">Reference proteome</keyword>
<evidence type="ECO:0000256" key="1">
    <source>
        <dbReference type="SAM" id="Phobius"/>
    </source>
</evidence>
<comment type="caution">
    <text evidence="2">The sequence shown here is derived from an EMBL/GenBank/DDBJ whole genome shotgun (WGS) entry which is preliminary data.</text>
</comment>
<feature type="transmembrane region" description="Helical" evidence="1">
    <location>
        <begin position="9"/>
        <end position="32"/>
    </location>
</feature>
<accession>A0ABR7TF09</accession>
<feature type="transmembrane region" description="Helical" evidence="1">
    <location>
        <begin position="95"/>
        <end position="112"/>
    </location>
</feature>
<sequence length="120" mass="14293">MNKTMKNHLLGDTIIFLFSITISFIITILLKINAQDQYIVVFLLAIFFIFLGEKLVKKYFPHFLRDSKETRFESIILMVILFFLGDFISDKTNTWLIITLYYFIYVIFTIVFERVTLAKK</sequence>
<gene>
    <name evidence="2" type="ORF">GLO26_10665</name>
</gene>
<protein>
    <submittedName>
        <fullName evidence="2">Uncharacterized protein</fullName>
    </submittedName>
</protein>
<keyword evidence="1" id="KW-0812">Transmembrane</keyword>
<name>A0ABR7TF09_9LACT</name>
<feature type="transmembrane region" description="Helical" evidence="1">
    <location>
        <begin position="38"/>
        <end position="56"/>
    </location>
</feature>
<keyword evidence="1" id="KW-1133">Transmembrane helix</keyword>
<dbReference type="EMBL" id="WNJQ01000014">
    <property type="protein sequence ID" value="MBC9826245.1"/>
    <property type="molecule type" value="Genomic_DNA"/>
</dbReference>
<organism evidence="2 3">
    <name type="scientific">Carnobacterium inhibens</name>
    <dbReference type="NCBI Taxonomy" id="147709"/>
    <lineage>
        <taxon>Bacteria</taxon>
        <taxon>Bacillati</taxon>
        <taxon>Bacillota</taxon>
        <taxon>Bacilli</taxon>
        <taxon>Lactobacillales</taxon>
        <taxon>Carnobacteriaceae</taxon>
        <taxon>Carnobacterium</taxon>
    </lineage>
</organism>
<evidence type="ECO:0000313" key="3">
    <source>
        <dbReference type="Proteomes" id="UP000638836"/>
    </source>
</evidence>
<proteinExistence type="predicted"/>
<reference evidence="2 3" key="1">
    <citation type="journal article" date="2020" name="Microorganisms">
        <title>New Insight into Antimicrobial Compounds from Food and Marine-Sourced Carnobacterium Species through Phenotype and Genome Analyses.</title>
        <authorList>
            <person name="Begrem S."/>
            <person name="Ivaniuk F."/>
            <person name="Gigout-Chevalier F."/>
            <person name="Kolypczuk L."/>
            <person name="Bonnetot S."/>
            <person name="Leroi F."/>
            <person name="Grovel O."/>
            <person name="Delbarre-Ladrat C."/>
            <person name="Passerini D."/>
        </authorList>
    </citation>
    <scope>NUCLEOTIDE SEQUENCE [LARGE SCALE GENOMIC DNA]</scope>
    <source>
        <strain evidence="2 3">MIP2551</strain>
    </source>
</reference>
<keyword evidence="1" id="KW-0472">Membrane</keyword>